<dbReference type="Gene3D" id="1.10.760.10">
    <property type="entry name" value="Cytochrome c-like domain"/>
    <property type="match status" value="2"/>
</dbReference>
<keyword evidence="4" id="KW-0732">Signal</keyword>
<keyword evidence="9" id="KW-0575">Peroxidase</keyword>
<dbReference type="Pfam" id="PF03150">
    <property type="entry name" value="CCP_MauG"/>
    <property type="match status" value="1"/>
</dbReference>
<evidence type="ECO:0000256" key="7">
    <source>
        <dbReference type="PROSITE-ProRule" id="PRU00433"/>
    </source>
</evidence>
<dbReference type="PANTHER" id="PTHR30600:SF10">
    <property type="entry name" value="BLL6722 PROTEIN"/>
    <property type="match status" value="1"/>
</dbReference>
<dbReference type="AlphaFoldDB" id="A0AAW9SFG4"/>
<dbReference type="InterPro" id="IPR009056">
    <property type="entry name" value="Cyt_c-like_dom"/>
</dbReference>
<dbReference type="SUPFAM" id="SSF46626">
    <property type="entry name" value="Cytochrome c"/>
    <property type="match status" value="2"/>
</dbReference>
<evidence type="ECO:0000256" key="3">
    <source>
        <dbReference type="ARBA" id="ARBA00022723"/>
    </source>
</evidence>
<evidence type="ECO:0000256" key="6">
    <source>
        <dbReference type="ARBA" id="ARBA00023004"/>
    </source>
</evidence>
<name>A0AAW9SFG4_9BACT</name>
<dbReference type="InterPro" id="IPR038352">
    <property type="entry name" value="Imelysin_sf"/>
</dbReference>
<evidence type="ECO:0000313" key="10">
    <source>
        <dbReference type="Proteomes" id="UP001403385"/>
    </source>
</evidence>
<keyword evidence="10" id="KW-1185">Reference proteome</keyword>
<proteinExistence type="predicted"/>
<comment type="subcellular location">
    <subcellularLocation>
        <location evidence="1">Cell envelope</location>
    </subcellularLocation>
</comment>
<accession>A0AAW9SFG4</accession>
<dbReference type="Gene3D" id="1.20.1420.20">
    <property type="entry name" value="M75 peptidase, HXXE motif"/>
    <property type="match status" value="1"/>
</dbReference>
<organism evidence="9 10">
    <name type="scientific">Rapidithrix thailandica</name>
    <dbReference type="NCBI Taxonomy" id="413964"/>
    <lineage>
        <taxon>Bacteria</taxon>
        <taxon>Pseudomonadati</taxon>
        <taxon>Bacteroidota</taxon>
        <taxon>Cytophagia</taxon>
        <taxon>Cytophagales</taxon>
        <taxon>Flammeovirgaceae</taxon>
        <taxon>Rapidithrix</taxon>
    </lineage>
</organism>
<dbReference type="PANTHER" id="PTHR30600">
    <property type="entry name" value="CYTOCHROME C PEROXIDASE-RELATED"/>
    <property type="match status" value="1"/>
</dbReference>
<dbReference type="EC" id="1.11.1.5" evidence="9"/>
<dbReference type="InterPro" id="IPR004852">
    <property type="entry name" value="Di-haem_cyt_c_peroxidsae"/>
</dbReference>
<evidence type="ECO:0000256" key="1">
    <source>
        <dbReference type="ARBA" id="ARBA00004196"/>
    </source>
</evidence>
<dbReference type="Proteomes" id="UP001403385">
    <property type="component" value="Unassembled WGS sequence"/>
</dbReference>
<dbReference type="PROSITE" id="PS51007">
    <property type="entry name" value="CYTC"/>
    <property type="match status" value="2"/>
</dbReference>
<feature type="domain" description="Cytochrome c" evidence="8">
    <location>
        <begin position="470"/>
        <end position="612"/>
    </location>
</feature>
<gene>
    <name evidence="9" type="ORF">AAG747_28000</name>
</gene>
<dbReference type="InterPro" id="IPR051395">
    <property type="entry name" value="Cytochrome_c_Peroxidase/MauG"/>
</dbReference>
<reference evidence="9 10" key="1">
    <citation type="submission" date="2024-04" db="EMBL/GenBank/DDBJ databases">
        <title>Novel genus in family Flammeovirgaceae.</title>
        <authorList>
            <person name="Nguyen T.H."/>
            <person name="Vuong T.Q."/>
            <person name="Le H."/>
            <person name="Kim S.-G."/>
        </authorList>
    </citation>
    <scope>NUCLEOTIDE SEQUENCE [LARGE SCALE GENOMIC DNA]</scope>
    <source>
        <strain evidence="9 10">JCM 23209</strain>
    </source>
</reference>
<keyword evidence="5 9" id="KW-0560">Oxidoreductase</keyword>
<dbReference type="GO" id="GO:0004130">
    <property type="term" value="F:cytochrome-c peroxidase activity"/>
    <property type="evidence" value="ECO:0007669"/>
    <property type="project" value="UniProtKB-EC"/>
</dbReference>
<dbReference type="GO" id="GO:0020037">
    <property type="term" value="F:heme binding"/>
    <property type="evidence" value="ECO:0007669"/>
    <property type="project" value="InterPro"/>
</dbReference>
<evidence type="ECO:0000259" key="8">
    <source>
        <dbReference type="PROSITE" id="PS51007"/>
    </source>
</evidence>
<dbReference type="InterPro" id="IPR036909">
    <property type="entry name" value="Cyt_c-like_dom_sf"/>
</dbReference>
<keyword evidence="2 7" id="KW-0349">Heme</keyword>
<protein>
    <submittedName>
        <fullName evidence="9">Cytochrome c peroxidase</fullName>
        <ecNumber evidence="9">1.11.1.5</ecNumber>
    </submittedName>
</protein>
<dbReference type="EMBL" id="JBDKWZ010000027">
    <property type="protein sequence ID" value="MEN7551791.1"/>
    <property type="molecule type" value="Genomic_DNA"/>
</dbReference>
<dbReference type="PROSITE" id="PS51257">
    <property type="entry name" value="PROKAR_LIPOPROTEIN"/>
    <property type="match status" value="1"/>
</dbReference>
<dbReference type="RefSeq" id="WP_346824570.1">
    <property type="nucleotide sequence ID" value="NZ_JBDKWZ010000027.1"/>
</dbReference>
<evidence type="ECO:0000256" key="5">
    <source>
        <dbReference type="ARBA" id="ARBA00023002"/>
    </source>
</evidence>
<keyword evidence="3 7" id="KW-0479">Metal-binding</keyword>
<dbReference type="GO" id="GO:0030313">
    <property type="term" value="C:cell envelope"/>
    <property type="evidence" value="ECO:0007669"/>
    <property type="project" value="UniProtKB-SubCell"/>
</dbReference>
<keyword evidence="6 7" id="KW-0408">Iron</keyword>
<evidence type="ECO:0000313" key="9">
    <source>
        <dbReference type="EMBL" id="MEN7551791.1"/>
    </source>
</evidence>
<sequence>MSRRRIRVLVMASISLWVITAMLAISCETTQQLSPPPEKVKHLLTQYIDQLNSQNAQLVRLVEQNADTKAIQKAFKQARLAYKKVEPLTEMYFPATAKSLNGPALDEVETDDPNQVVIPPEGYQVVEELLFPEFTLGNRDVLLKELNIVQSNIQRLHKIIQTTNFIDGNIFIAFRMELFRIITLGISGFDSPIALHSLPEAQSAMEGLQAIYTIYQPLLSQKQPELAKTYEHQLSLAIAYLKQHQSFNTFDRMQFITECINPLSSSLLDVQEALAIQPFEGLYAINPQAKTLFEQKAFNLDYYAPQYSREYLTSTVDLGKKLFFDPVLSGNGQRSCGTCHQPDKGYADGLVKSPTIDLQHTVSRNAPSIINAGLQRFNFYDSRVVYLEDQVKDVVSNKEEMHGSLQEAVVKMNSDEKYLPLFKEAFGDGFKGAIEEKQLKTALANFIRSTTSLDSRFDQYMRGDKTQLNPEEIQGFNLFMGKAKCGTCHFMPVFNGTVPPNFAHTESEVLGVPTTPDTVHATVDPDLGKYNLHHIDLHRHAFKTPTVRNVDLTAPYMHNGVYRTLEEVMDFYNRGGGKGIGIDLPNQTLPEDPLNLTPVEQQAIIAFMKALTSQAIHANELTQSVTQ</sequence>
<dbReference type="GO" id="GO:0046872">
    <property type="term" value="F:metal ion binding"/>
    <property type="evidence" value="ECO:0007669"/>
    <property type="project" value="UniProtKB-KW"/>
</dbReference>
<evidence type="ECO:0000256" key="2">
    <source>
        <dbReference type="ARBA" id="ARBA00022617"/>
    </source>
</evidence>
<dbReference type="GO" id="GO:0009055">
    <property type="term" value="F:electron transfer activity"/>
    <property type="evidence" value="ECO:0007669"/>
    <property type="project" value="InterPro"/>
</dbReference>
<feature type="domain" description="Cytochrome c" evidence="8">
    <location>
        <begin position="314"/>
        <end position="450"/>
    </location>
</feature>
<comment type="caution">
    <text evidence="9">The sequence shown here is derived from an EMBL/GenBank/DDBJ whole genome shotgun (WGS) entry which is preliminary data.</text>
</comment>
<evidence type="ECO:0000256" key="4">
    <source>
        <dbReference type="ARBA" id="ARBA00022729"/>
    </source>
</evidence>